<feature type="non-terminal residue" evidence="2">
    <location>
        <position position="56"/>
    </location>
</feature>
<keyword evidence="1" id="KW-0812">Transmembrane</keyword>
<evidence type="ECO:0000313" key="2">
    <source>
        <dbReference type="EMBL" id="EKC80087.1"/>
    </source>
</evidence>
<gene>
    <name evidence="2" type="ORF">LEA_01752</name>
</gene>
<organism evidence="2">
    <name type="scientific">human gut metagenome</name>
    <dbReference type="NCBI Taxonomy" id="408170"/>
    <lineage>
        <taxon>unclassified sequences</taxon>
        <taxon>metagenomes</taxon>
        <taxon>organismal metagenomes</taxon>
    </lineage>
</organism>
<feature type="transmembrane region" description="Helical" evidence="1">
    <location>
        <begin position="14"/>
        <end position="33"/>
    </location>
</feature>
<comment type="caution">
    <text evidence="2">The sequence shown here is derived from an EMBL/GenBank/DDBJ whole genome shotgun (WGS) entry which is preliminary data.</text>
</comment>
<dbReference type="AlphaFoldDB" id="K1U4B8"/>
<sequence>MTEQLKLKLNDSKATRWGALVIVAFTMMAAYYVNDVVAPLKTMLETDLAWSSTDFG</sequence>
<reference evidence="2" key="1">
    <citation type="journal article" date="2013" name="Environ. Microbiol.">
        <title>Microbiota from the distal guts of lean and obese adolescents exhibit partial functional redundancy besides clear differences in community structure.</title>
        <authorList>
            <person name="Ferrer M."/>
            <person name="Ruiz A."/>
            <person name="Lanza F."/>
            <person name="Haange S.B."/>
            <person name="Oberbach A."/>
            <person name="Till H."/>
            <person name="Bargiela R."/>
            <person name="Campoy C."/>
            <person name="Segura M.T."/>
            <person name="Richter M."/>
            <person name="von Bergen M."/>
            <person name="Seifert J."/>
            <person name="Suarez A."/>
        </authorList>
    </citation>
    <scope>NUCLEOTIDE SEQUENCE</scope>
</reference>
<evidence type="ECO:0000256" key="1">
    <source>
        <dbReference type="SAM" id="Phobius"/>
    </source>
</evidence>
<name>K1U4B8_9ZZZZ</name>
<keyword evidence="1" id="KW-1133">Transmembrane helix</keyword>
<proteinExistence type="predicted"/>
<accession>K1U4B8</accession>
<dbReference type="EMBL" id="AJWY01001221">
    <property type="protein sequence ID" value="EKC80087.1"/>
    <property type="molecule type" value="Genomic_DNA"/>
</dbReference>
<protein>
    <recommendedName>
        <fullName evidence="3">MFS transporter</fullName>
    </recommendedName>
</protein>
<evidence type="ECO:0008006" key="3">
    <source>
        <dbReference type="Google" id="ProtNLM"/>
    </source>
</evidence>
<keyword evidence="1" id="KW-0472">Membrane</keyword>